<organism evidence="1 2">
    <name type="scientific">Tropicimonas aquimaris</name>
    <dbReference type="NCBI Taxonomy" id="914152"/>
    <lineage>
        <taxon>Bacteria</taxon>
        <taxon>Pseudomonadati</taxon>
        <taxon>Pseudomonadota</taxon>
        <taxon>Alphaproteobacteria</taxon>
        <taxon>Rhodobacterales</taxon>
        <taxon>Roseobacteraceae</taxon>
        <taxon>Tropicimonas</taxon>
    </lineage>
</organism>
<name>A0ABW3ISS4_9RHOB</name>
<dbReference type="Pfam" id="PF02566">
    <property type="entry name" value="OsmC"/>
    <property type="match status" value="1"/>
</dbReference>
<dbReference type="InterPro" id="IPR036102">
    <property type="entry name" value="OsmC/Ohrsf"/>
</dbReference>
<dbReference type="EC" id="1.11.1.-" evidence="1"/>
<keyword evidence="1" id="KW-0560">Oxidoreductase</keyword>
<comment type="caution">
    <text evidence="1">The sequence shown here is derived from an EMBL/GenBank/DDBJ whole genome shotgun (WGS) entry which is preliminary data.</text>
</comment>
<dbReference type="Proteomes" id="UP001597108">
    <property type="component" value="Unassembled WGS sequence"/>
</dbReference>
<dbReference type="Gene3D" id="3.30.300.20">
    <property type="match status" value="1"/>
</dbReference>
<gene>
    <name evidence="1" type="ORF">ACFQ2S_15760</name>
</gene>
<accession>A0ABW3ISS4</accession>
<dbReference type="InterPro" id="IPR015946">
    <property type="entry name" value="KH_dom-like_a/b"/>
</dbReference>
<protein>
    <submittedName>
        <fullName evidence="1">OsmC family protein</fullName>
        <ecNumber evidence="1">1.11.1.-</ecNumber>
    </submittedName>
</protein>
<keyword evidence="1" id="KW-0575">Peroxidase</keyword>
<dbReference type="GO" id="GO:0004601">
    <property type="term" value="F:peroxidase activity"/>
    <property type="evidence" value="ECO:0007669"/>
    <property type="project" value="UniProtKB-KW"/>
</dbReference>
<evidence type="ECO:0000313" key="2">
    <source>
        <dbReference type="Proteomes" id="UP001597108"/>
    </source>
</evidence>
<reference evidence="2" key="1">
    <citation type="journal article" date="2019" name="Int. J. Syst. Evol. Microbiol.">
        <title>The Global Catalogue of Microorganisms (GCM) 10K type strain sequencing project: providing services to taxonomists for standard genome sequencing and annotation.</title>
        <authorList>
            <consortium name="The Broad Institute Genomics Platform"/>
            <consortium name="The Broad Institute Genome Sequencing Center for Infectious Disease"/>
            <person name="Wu L."/>
            <person name="Ma J."/>
        </authorList>
    </citation>
    <scope>NUCLEOTIDE SEQUENCE [LARGE SCALE GENOMIC DNA]</scope>
    <source>
        <strain evidence="2">CCUG 60524</strain>
    </source>
</reference>
<evidence type="ECO:0000313" key="1">
    <source>
        <dbReference type="EMBL" id="MFD0981099.1"/>
    </source>
</evidence>
<proteinExistence type="predicted"/>
<dbReference type="InterPro" id="IPR003718">
    <property type="entry name" value="OsmC/Ohr_fam"/>
</dbReference>
<dbReference type="RefSeq" id="WP_386075883.1">
    <property type="nucleotide sequence ID" value="NZ_JBHTJT010000032.1"/>
</dbReference>
<keyword evidence="2" id="KW-1185">Reference proteome</keyword>
<sequence length="129" mass="13540">MKPATYGPVFVRMADDGALRFGVGSGAIDQLHPPSEKPAETLLAAIGSCMVLSIGIVAGRDNFHPGAFHVEVRATKAAEPPSHFGAYEIRVSEGLAEDPDLRADIAKRAKSICTISNSVNGDIVLLTTP</sequence>
<dbReference type="EMBL" id="JBHTJT010000032">
    <property type="protein sequence ID" value="MFD0981099.1"/>
    <property type="molecule type" value="Genomic_DNA"/>
</dbReference>
<dbReference type="SUPFAM" id="SSF82784">
    <property type="entry name" value="OsmC-like"/>
    <property type="match status" value="1"/>
</dbReference>